<feature type="signal peptide" evidence="1">
    <location>
        <begin position="1"/>
        <end position="27"/>
    </location>
</feature>
<dbReference type="Pfam" id="PF00963">
    <property type="entry name" value="Cohesin"/>
    <property type="match status" value="1"/>
</dbReference>
<organism evidence="3 4">
    <name type="scientific">Candidatus Dojkabacteria bacterium</name>
    <dbReference type="NCBI Taxonomy" id="2099670"/>
    <lineage>
        <taxon>Bacteria</taxon>
        <taxon>Candidatus Dojkabacteria</taxon>
    </lineage>
</organism>
<sequence length="173" mass="17817">MKRILIFQAVLTAVLLVANLTFGAVFAQSTPVSYSLSPASGTLAGGSQKTINLNINTGGLTVSAAGASLTYDPTQLTVASFEYGSIVPAGEQGILQDTEVIDNQNGNIAILGLWLSGYNGSGTFAQITFNVLKSTGTASIDFEAVGENTNEVYELDADPPVNVLGSTNGGTYT</sequence>
<dbReference type="EMBL" id="JAGQLG010000032">
    <property type="protein sequence ID" value="MCA9381972.1"/>
    <property type="molecule type" value="Genomic_DNA"/>
</dbReference>
<comment type="caution">
    <text evidence="3">The sequence shown here is derived from an EMBL/GenBank/DDBJ whole genome shotgun (WGS) entry which is preliminary data.</text>
</comment>
<dbReference type="Gene3D" id="2.60.40.680">
    <property type="match status" value="1"/>
</dbReference>
<protein>
    <recommendedName>
        <fullName evidence="2">Cohesin domain-containing protein</fullName>
    </recommendedName>
</protein>
<dbReference type="GO" id="GO:0000272">
    <property type="term" value="P:polysaccharide catabolic process"/>
    <property type="evidence" value="ECO:0007669"/>
    <property type="project" value="InterPro"/>
</dbReference>
<evidence type="ECO:0000259" key="2">
    <source>
        <dbReference type="Pfam" id="PF00963"/>
    </source>
</evidence>
<feature type="chain" id="PRO_5038097363" description="Cohesin domain-containing protein" evidence="1">
    <location>
        <begin position="28"/>
        <end position="173"/>
    </location>
</feature>
<name>A0A955RHM0_9BACT</name>
<dbReference type="CDD" id="cd08547">
    <property type="entry name" value="Type_II_cohesin"/>
    <property type="match status" value="1"/>
</dbReference>
<feature type="non-terminal residue" evidence="3">
    <location>
        <position position="173"/>
    </location>
</feature>
<dbReference type="InterPro" id="IPR008965">
    <property type="entry name" value="CBM2/CBM3_carb-bd_dom_sf"/>
</dbReference>
<gene>
    <name evidence="3" type="ORF">KC660_01030</name>
</gene>
<dbReference type="InterPro" id="IPR002102">
    <property type="entry name" value="Cohesin_dom"/>
</dbReference>
<dbReference type="Proteomes" id="UP000782843">
    <property type="component" value="Unassembled WGS sequence"/>
</dbReference>
<evidence type="ECO:0000313" key="3">
    <source>
        <dbReference type="EMBL" id="MCA9381972.1"/>
    </source>
</evidence>
<evidence type="ECO:0000256" key="1">
    <source>
        <dbReference type="SAM" id="SignalP"/>
    </source>
</evidence>
<proteinExistence type="predicted"/>
<accession>A0A955RHM0</accession>
<evidence type="ECO:0000313" key="4">
    <source>
        <dbReference type="Proteomes" id="UP000782843"/>
    </source>
</evidence>
<reference evidence="3" key="2">
    <citation type="journal article" date="2021" name="Microbiome">
        <title>Successional dynamics and alternative stable states in a saline activated sludge microbial community over 9 years.</title>
        <authorList>
            <person name="Wang Y."/>
            <person name="Ye J."/>
            <person name="Ju F."/>
            <person name="Liu L."/>
            <person name="Boyd J.A."/>
            <person name="Deng Y."/>
            <person name="Parks D.H."/>
            <person name="Jiang X."/>
            <person name="Yin X."/>
            <person name="Woodcroft B.J."/>
            <person name="Tyson G.W."/>
            <person name="Hugenholtz P."/>
            <person name="Polz M.F."/>
            <person name="Zhang T."/>
        </authorList>
    </citation>
    <scope>NUCLEOTIDE SEQUENCE</scope>
    <source>
        <strain evidence="3">HKST-UBA10</strain>
    </source>
</reference>
<reference evidence="3" key="1">
    <citation type="submission" date="2020-04" db="EMBL/GenBank/DDBJ databases">
        <authorList>
            <person name="Zhang T."/>
        </authorList>
    </citation>
    <scope>NUCLEOTIDE SEQUENCE</scope>
    <source>
        <strain evidence="3">HKST-UBA10</strain>
    </source>
</reference>
<dbReference type="GO" id="GO:0030246">
    <property type="term" value="F:carbohydrate binding"/>
    <property type="evidence" value="ECO:0007669"/>
    <property type="project" value="InterPro"/>
</dbReference>
<feature type="domain" description="Cohesin" evidence="2">
    <location>
        <begin position="45"/>
        <end position="149"/>
    </location>
</feature>
<dbReference type="AlphaFoldDB" id="A0A955RHM0"/>
<dbReference type="SUPFAM" id="SSF49384">
    <property type="entry name" value="Carbohydrate-binding domain"/>
    <property type="match status" value="1"/>
</dbReference>
<keyword evidence="1" id="KW-0732">Signal</keyword>